<dbReference type="AlphaFoldDB" id="A0A2T2NGS9"/>
<reference evidence="1 2" key="1">
    <citation type="journal article" date="2018" name="Front. Microbiol.">
        <title>Genome-Wide Analysis of Corynespora cassiicola Leaf Fall Disease Putative Effectors.</title>
        <authorList>
            <person name="Lopez D."/>
            <person name="Ribeiro S."/>
            <person name="Label P."/>
            <person name="Fumanal B."/>
            <person name="Venisse J.S."/>
            <person name="Kohler A."/>
            <person name="de Oliveira R.R."/>
            <person name="Labutti K."/>
            <person name="Lipzen A."/>
            <person name="Lail K."/>
            <person name="Bauer D."/>
            <person name="Ohm R.A."/>
            <person name="Barry K.W."/>
            <person name="Spatafora J."/>
            <person name="Grigoriev I.V."/>
            <person name="Martin F.M."/>
            <person name="Pujade-Renaud V."/>
        </authorList>
    </citation>
    <scope>NUCLEOTIDE SEQUENCE [LARGE SCALE GENOMIC DNA]</scope>
    <source>
        <strain evidence="1 2">Philippines</strain>
    </source>
</reference>
<accession>A0A2T2NGS9</accession>
<sequence>MAIQSPSNHHSSCRCLSTNTHLPTPFTKYRTASTMSSNHGNYGNFYTAAEGQAKAQTCAEAILQVYKMADTEFPEFDFQKFFEGAGVDDWANQVPQSVSSPEVAMFYMLINGVPDSYSASSRLINSLSSSKFAVVKDRIMLHWYWRVANFEDESNPFLTSLIQKKARVNDKLVVQDFAVGKDMLAEYLFQNKLAALDDQLKFSFWTKKVDALFAEHPRSVSAEQLRSMANVAKILREL</sequence>
<gene>
    <name evidence="1" type="ORF">BS50DRAFT_78657</name>
</gene>
<organism evidence="1 2">
    <name type="scientific">Corynespora cassiicola Philippines</name>
    <dbReference type="NCBI Taxonomy" id="1448308"/>
    <lineage>
        <taxon>Eukaryota</taxon>
        <taxon>Fungi</taxon>
        <taxon>Dikarya</taxon>
        <taxon>Ascomycota</taxon>
        <taxon>Pezizomycotina</taxon>
        <taxon>Dothideomycetes</taxon>
        <taxon>Pleosporomycetidae</taxon>
        <taxon>Pleosporales</taxon>
        <taxon>Corynesporascaceae</taxon>
        <taxon>Corynespora</taxon>
    </lineage>
</organism>
<dbReference type="Proteomes" id="UP000240883">
    <property type="component" value="Unassembled WGS sequence"/>
</dbReference>
<proteinExistence type="predicted"/>
<name>A0A2T2NGS9_CORCC</name>
<evidence type="ECO:0000313" key="1">
    <source>
        <dbReference type="EMBL" id="PSN64642.1"/>
    </source>
</evidence>
<evidence type="ECO:0000313" key="2">
    <source>
        <dbReference type="Proteomes" id="UP000240883"/>
    </source>
</evidence>
<dbReference type="EMBL" id="KZ678138">
    <property type="protein sequence ID" value="PSN64642.1"/>
    <property type="molecule type" value="Genomic_DNA"/>
</dbReference>
<keyword evidence="2" id="KW-1185">Reference proteome</keyword>
<protein>
    <submittedName>
        <fullName evidence="1">Uncharacterized protein</fullName>
    </submittedName>
</protein>